<protein>
    <recommendedName>
        <fullName evidence="5">Beta/gamma crystallin 'Greek key' domain-containing protein</fullName>
    </recommendedName>
</protein>
<dbReference type="Proteomes" id="UP000621560">
    <property type="component" value="Unassembled WGS sequence"/>
</dbReference>
<comment type="caution">
    <text evidence="6">The sequence shown here is derived from an EMBL/GenBank/DDBJ whole genome shotgun (WGS) entry which is preliminary data.</text>
</comment>
<keyword evidence="4" id="KW-0812">Transmembrane</keyword>
<dbReference type="Gene3D" id="2.60.20.10">
    <property type="entry name" value="Crystallins"/>
    <property type="match status" value="1"/>
</dbReference>
<dbReference type="Pfam" id="PF13385">
    <property type="entry name" value="Laminin_G_3"/>
    <property type="match status" value="1"/>
</dbReference>
<sequence>MINQPDYHWQFDERDGSVVTDRINGSKGKVQRVSRDGHGRIGHAITIRGNDSLIDFGNVVGQFGIDDFTVAFGMKYMDRHGEDDLDIIGNRSVGGHGNWFSVRQQKAKILFEVDEDHKAKNYAIAKTNDLQVLQQKKWHHIAVVREGQTLKIYIDGELAAEGSSPTGVAAINNGINLRLGDWKRGAAVAQYEDLRIYHTALDAAQVQSLVTPVNRRLRAGDIELVATDDAAVMLSHDAEDLTRLSPNFQRLRLGPLTGATLYTQANYGGVAQKLYADLSEIRFSKLADFPRSIRIWSAAEQPFTGKWIIQAPNGQYLSLGQSSLTTAPRPSASELFRFHFNPRHEKPQLIPGSDEENADFVITPGAAPAFLFAHYSDEDHARFFIGNEAHTNWLRLSADHTFSWTEQQEERALFANVVKIADHEGQVGTLSAGEAAFYEHRAYRGKTWILSDGAPNLPGSFTSFQDFPGLDNQVSSIRLGPDTGVTLFANEDFKVKEANREKEMEDIVEHAQDLKESQIGNDVISAVKIFRTLAPETVLTSYTSKLSQDYRMAGDELEEFSAYRTILKFSSGAGEVEISATDLVQIEVEGTTYVIDEERFVTLKPNEMDRMMITSEAEGIDTPGLKIRTSAMAENERVVIFPNREVHRQLAELEDDALWNATDANGDLIVDRQAHSQADVASVQSTIKKVLANVTYVDEAPRSIRSGNSGMQSANRVVSSDAISNPWMLKFEADGNTNKSNTARAFTPGSSLAASRISEEEISPDAFTRLLSQAAKSQATTQDQALARSRRRLFSRIKDAVKKAVSVVIGAAKNGFHLIVQTAEGLIEFIVDTAQKVAEFVEAIVEKVVTSIKQFIAFLQFLFNWGDILHTHRYLVSSVNASFDFAVQLAEDAKKPVSDFVDNLQHTVEENMNILVRTLGGDPSEAQSSQFELPEAAEWFLSKLLGNARQSGASPVPAMGMNTGGGSPLSQYFSTFTQGAADKEDILLRAFEGVKGSIEDIIANPLKPQQALAGMIQAVRDVVIQALDLVEDMALGFLDVVKEMVNLFQDLLTREIKIPFISKLFERIGAGKLTLLNLSGLLLAIPVTLVSKLAFNQRPFKGRSTPDFSGQVAAGLEAPELAKSTVKRLSDDAGNVPDPEHDPDPSRESEIRSWGIVVLVAGAINGFINAGLDAVSEKADDSLEKSGSFGMEAVSMLLSIFSWQANFITSEIAAPTEADKDNRELARSERILHYYRGAVLIVDSLFVSFGSAMDPKNMQRMKRRDQAITGFFWVLSIVDAGLAIRYLVALPNKDKPGLEIANETVSWLPNLLCPLRLTGAKGALALAGVDSVATVVNTGIGGKLLANDLAAL</sequence>
<dbReference type="SUPFAM" id="SSF49695">
    <property type="entry name" value="gamma-Crystallin-like"/>
    <property type="match status" value="1"/>
</dbReference>
<evidence type="ECO:0000256" key="3">
    <source>
        <dbReference type="SAM" id="MobiDB-lite"/>
    </source>
</evidence>
<keyword evidence="2" id="KW-0677">Repeat</keyword>
<organism evidence="6 7">
    <name type="scientific">Paenibacillus sabuli</name>
    <dbReference type="NCBI Taxonomy" id="2772509"/>
    <lineage>
        <taxon>Bacteria</taxon>
        <taxon>Bacillati</taxon>
        <taxon>Bacillota</taxon>
        <taxon>Bacilli</taxon>
        <taxon>Bacillales</taxon>
        <taxon>Paenibacillaceae</taxon>
        <taxon>Paenibacillus</taxon>
    </lineage>
</organism>
<dbReference type="RefSeq" id="WP_190918800.1">
    <property type="nucleotide sequence ID" value="NZ_JACXIZ010000023.1"/>
</dbReference>
<feature type="transmembrane region" description="Helical" evidence="4">
    <location>
        <begin position="1075"/>
        <end position="1095"/>
    </location>
</feature>
<keyword evidence="4" id="KW-0472">Membrane</keyword>
<evidence type="ECO:0000313" key="7">
    <source>
        <dbReference type="Proteomes" id="UP000621560"/>
    </source>
</evidence>
<evidence type="ECO:0000259" key="5">
    <source>
        <dbReference type="PROSITE" id="PS50915"/>
    </source>
</evidence>
<keyword evidence="7" id="KW-1185">Reference proteome</keyword>
<evidence type="ECO:0000256" key="1">
    <source>
        <dbReference type="ARBA" id="ARBA00009646"/>
    </source>
</evidence>
<name>A0A927BTB2_9BACL</name>
<evidence type="ECO:0000256" key="2">
    <source>
        <dbReference type="ARBA" id="ARBA00022737"/>
    </source>
</evidence>
<keyword evidence="4" id="KW-1133">Transmembrane helix</keyword>
<comment type="similarity">
    <text evidence="1">Belongs to the beta/gamma-crystallin family.</text>
</comment>
<evidence type="ECO:0000256" key="4">
    <source>
        <dbReference type="SAM" id="Phobius"/>
    </source>
</evidence>
<dbReference type="PROSITE" id="PS50915">
    <property type="entry name" value="CRYSTALLIN_BETA_GAMMA"/>
    <property type="match status" value="1"/>
</dbReference>
<proteinExistence type="inferred from homology"/>
<evidence type="ECO:0000313" key="6">
    <source>
        <dbReference type="EMBL" id="MBD2846401.1"/>
    </source>
</evidence>
<feature type="region of interest" description="Disordered" evidence="3">
    <location>
        <begin position="1128"/>
        <end position="1149"/>
    </location>
</feature>
<accession>A0A927BTB2</accession>
<dbReference type="SUPFAM" id="SSF49899">
    <property type="entry name" value="Concanavalin A-like lectins/glucanases"/>
    <property type="match status" value="1"/>
</dbReference>
<feature type="domain" description="Beta/gamma crystallin 'Greek key'" evidence="5">
    <location>
        <begin position="433"/>
        <end position="481"/>
    </location>
</feature>
<feature type="transmembrane region" description="Helical" evidence="4">
    <location>
        <begin position="1270"/>
        <end position="1288"/>
    </location>
</feature>
<feature type="compositionally biased region" description="Basic and acidic residues" evidence="3">
    <location>
        <begin position="1138"/>
        <end position="1149"/>
    </location>
</feature>
<reference evidence="6" key="1">
    <citation type="submission" date="2020-09" db="EMBL/GenBank/DDBJ databases">
        <title>A novel bacterium of genus Paenibacillus, isolated from South China Sea.</title>
        <authorList>
            <person name="Huang H."/>
            <person name="Mo K."/>
            <person name="Hu Y."/>
        </authorList>
    </citation>
    <scope>NUCLEOTIDE SEQUENCE</scope>
    <source>
        <strain evidence="6">IB182496</strain>
    </source>
</reference>
<dbReference type="Gene3D" id="2.60.120.200">
    <property type="match status" value="1"/>
</dbReference>
<dbReference type="InterPro" id="IPR011024">
    <property type="entry name" value="G_crystallin-like"/>
</dbReference>
<dbReference type="InterPro" id="IPR001064">
    <property type="entry name" value="Beta/gamma_crystallin"/>
</dbReference>
<dbReference type="InterPro" id="IPR013320">
    <property type="entry name" value="ConA-like_dom_sf"/>
</dbReference>
<dbReference type="EMBL" id="JACXIZ010000023">
    <property type="protein sequence ID" value="MBD2846401.1"/>
    <property type="molecule type" value="Genomic_DNA"/>
</dbReference>
<gene>
    <name evidence="6" type="ORF">IDH44_14460</name>
</gene>